<dbReference type="InterPro" id="IPR059095">
    <property type="entry name" value="Znf_C2H2_17_2nd"/>
</dbReference>
<feature type="region of interest" description="Disordered" evidence="1">
    <location>
        <begin position="230"/>
        <end position="270"/>
    </location>
</feature>
<protein>
    <recommendedName>
        <fullName evidence="2">C2H2-type domain-containing protein</fullName>
    </recommendedName>
</protein>
<feature type="region of interest" description="Disordered" evidence="1">
    <location>
        <begin position="580"/>
        <end position="645"/>
    </location>
</feature>
<evidence type="ECO:0000313" key="4">
    <source>
        <dbReference type="Proteomes" id="UP000664203"/>
    </source>
</evidence>
<dbReference type="Gene3D" id="3.30.160.60">
    <property type="entry name" value="Classic Zinc Finger"/>
    <property type="match status" value="2"/>
</dbReference>
<dbReference type="InterPro" id="IPR051061">
    <property type="entry name" value="Zinc_finger_trans_reg"/>
</dbReference>
<gene>
    <name evidence="3" type="ORF">ALECFALPRED_003162</name>
</gene>
<dbReference type="PANTHER" id="PTHR46179">
    <property type="entry name" value="ZINC FINGER PROTEIN"/>
    <property type="match status" value="1"/>
</dbReference>
<evidence type="ECO:0000256" key="1">
    <source>
        <dbReference type="SAM" id="MobiDB-lite"/>
    </source>
</evidence>
<dbReference type="AlphaFoldDB" id="A0A8H3FGK7"/>
<comment type="caution">
    <text evidence="3">The sequence shown here is derived from an EMBL/GenBank/DDBJ whole genome shotgun (WGS) entry which is preliminary data.</text>
</comment>
<proteinExistence type="predicted"/>
<sequence>MARPSLNIAVKVAHLVQRLKGRLKSLIEDCVPSVESYRLPHPAKFKTHAYRTVQALLEELQIHIKHGLFSLRTIAAHDRLFLQYDLHLVGVTKSVKKLADLVYLTSALLARLQDGSGNHVVRRNSGLAEDPLSGELNCDKFVANIQHLLWSLRKNALAAIIRYCLNLDEVHILRWHLYWQHSKRIGEGWFAEWPNGHRPLNTTWPWNIKPSLLVLWGVCWMFYGPSGNNNRRPTGNADGAAQLSGDLRTGPPDSQSQPSPQQNSTEAWAGPASNTYPNYSWLHPTQAGVARRASNDDITGDRLPTSVYATSVPSYPYISAPSNSPSDLYPTSTVTWPYCQGINPVSSPAYAPNYTPWQTQSPFDPTRSVATTPQRTGRSNLVQPYAQRIQTANTGNPRVAAGSLGSLGFGLGLHMSDMQDYPSPGSSTSGQTTSSYVPVLPPNVLSPSMPLMPSPSMAESRGSRQSSRRSQEAPRNAEGLLYCDHAEHAQQQPPVFSRKCEWRKHMDKHERPYVCKEPECENIRGFTYSGGLLRHQREVHRQHGGPKASCMCPYPDCKRHVGVGFSRKENLAEHLRRVHRDAGADQTQKEASEGAQNMASGASRPGKKRRRAVPDDGGGDGGGEEDLEQEVKKLKKELQEKDERLEKLERQVQVLMRGQKE</sequence>
<dbReference type="OrthoDB" id="5305647at2759"/>
<dbReference type="InterPro" id="IPR013087">
    <property type="entry name" value="Znf_C2H2_type"/>
</dbReference>
<feature type="compositionally biased region" description="Low complexity" evidence="1">
    <location>
        <begin position="251"/>
        <end position="264"/>
    </location>
</feature>
<evidence type="ECO:0000259" key="2">
    <source>
        <dbReference type="SMART" id="SM00355"/>
    </source>
</evidence>
<evidence type="ECO:0000313" key="3">
    <source>
        <dbReference type="EMBL" id="CAF9925556.1"/>
    </source>
</evidence>
<dbReference type="EMBL" id="CAJPDR010000205">
    <property type="protein sequence ID" value="CAF9925556.1"/>
    <property type="molecule type" value="Genomic_DNA"/>
</dbReference>
<feature type="compositionally biased region" description="Basic and acidic residues" evidence="1">
    <location>
        <begin position="580"/>
        <end position="592"/>
    </location>
</feature>
<keyword evidence="4" id="KW-1185">Reference proteome</keyword>
<feature type="domain" description="C2H2-type" evidence="2">
    <location>
        <begin position="513"/>
        <end position="540"/>
    </location>
</feature>
<name>A0A8H3FGK7_9LECA</name>
<feature type="region of interest" description="Disordered" evidence="1">
    <location>
        <begin position="418"/>
        <end position="476"/>
    </location>
</feature>
<accession>A0A8H3FGK7</accession>
<dbReference type="GO" id="GO:0006357">
    <property type="term" value="P:regulation of transcription by RNA polymerase II"/>
    <property type="evidence" value="ECO:0007669"/>
    <property type="project" value="TreeGrafter"/>
</dbReference>
<dbReference type="SMART" id="SM00355">
    <property type="entry name" value="ZnF_C2H2"/>
    <property type="match status" value="2"/>
</dbReference>
<feature type="domain" description="C2H2-type" evidence="2">
    <location>
        <begin position="550"/>
        <end position="579"/>
    </location>
</feature>
<dbReference type="GO" id="GO:0005634">
    <property type="term" value="C:nucleus"/>
    <property type="evidence" value="ECO:0007669"/>
    <property type="project" value="TreeGrafter"/>
</dbReference>
<dbReference type="Pfam" id="PF26177">
    <property type="entry name" value="zf_C2H2_17_1st"/>
    <property type="match status" value="1"/>
</dbReference>
<dbReference type="Proteomes" id="UP000664203">
    <property type="component" value="Unassembled WGS sequence"/>
</dbReference>
<feature type="compositionally biased region" description="Low complexity" evidence="1">
    <location>
        <begin position="422"/>
        <end position="457"/>
    </location>
</feature>
<feature type="compositionally biased region" description="Basic and acidic residues" evidence="1">
    <location>
        <begin position="629"/>
        <end position="645"/>
    </location>
</feature>
<reference evidence="3" key="1">
    <citation type="submission" date="2021-03" db="EMBL/GenBank/DDBJ databases">
        <authorList>
            <person name="Tagirdzhanova G."/>
        </authorList>
    </citation>
    <scope>NUCLEOTIDE SEQUENCE</scope>
</reference>
<organism evidence="3 4">
    <name type="scientific">Alectoria fallacina</name>
    <dbReference type="NCBI Taxonomy" id="1903189"/>
    <lineage>
        <taxon>Eukaryota</taxon>
        <taxon>Fungi</taxon>
        <taxon>Dikarya</taxon>
        <taxon>Ascomycota</taxon>
        <taxon>Pezizomycotina</taxon>
        <taxon>Lecanoromycetes</taxon>
        <taxon>OSLEUM clade</taxon>
        <taxon>Lecanoromycetidae</taxon>
        <taxon>Lecanorales</taxon>
        <taxon>Lecanorineae</taxon>
        <taxon>Parmeliaceae</taxon>
        <taxon>Alectoria</taxon>
    </lineage>
</organism>
<feature type="region of interest" description="Disordered" evidence="1">
    <location>
        <begin position="358"/>
        <end position="377"/>
    </location>
</feature>
<dbReference type="PANTHER" id="PTHR46179:SF24">
    <property type="entry name" value="C2H2-TYPE DOMAIN-CONTAINING PROTEIN"/>
    <property type="match status" value="1"/>
</dbReference>
<dbReference type="InterPro" id="IPR059009">
    <property type="entry name" value="Znf_C2H2_17_1st"/>
</dbReference>
<dbReference type="Pfam" id="PF26176">
    <property type="entry name" value="zf_C2H2_17_2"/>
    <property type="match status" value="1"/>
</dbReference>